<dbReference type="PANTHER" id="PTHR30349:SF77">
    <property type="entry name" value="TYROSINE RECOMBINASE XERC"/>
    <property type="match status" value="1"/>
</dbReference>
<dbReference type="PATRIC" id="fig|1666911.3.peg.5466"/>
<dbReference type="InterPro" id="IPR011010">
    <property type="entry name" value="DNA_brk_join_enz"/>
</dbReference>
<organism evidence="12 13">
    <name type="scientific">Phormidesmis priestleyi Ana</name>
    <dbReference type="NCBI Taxonomy" id="1666911"/>
    <lineage>
        <taxon>Bacteria</taxon>
        <taxon>Bacillati</taxon>
        <taxon>Cyanobacteriota</taxon>
        <taxon>Cyanophyceae</taxon>
        <taxon>Leptolyngbyales</taxon>
        <taxon>Leptolyngbyaceae</taxon>
        <taxon>Phormidesmis</taxon>
    </lineage>
</organism>
<feature type="domain" description="Tyr recombinase" evidence="10">
    <location>
        <begin position="110"/>
        <end position="288"/>
    </location>
</feature>
<comment type="caution">
    <text evidence="12">The sequence shown here is derived from an EMBL/GenBank/DDBJ whole genome shotgun (WGS) entry which is preliminary data.</text>
</comment>
<evidence type="ECO:0000256" key="2">
    <source>
        <dbReference type="ARBA" id="ARBA00022490"/>
    </source>
</evidence>
<evidence type="ECO:0000259" key="10">
    <source>
        <dbReference type="PROSITE" id="PS51898"/>
    </source>
</evidence>
<dbReference type="GO" id="GO:0006310">
    <property type="term" value="P:DNA recombination"/>
    <property type="evidence" value="ECO:0007669"/>
    <property type="project" value="UniProtKB-KW"/>
</dbReference>
<dbReference type="PROSITE" id="PS51900">
    <property type="entry name" value="CB"/>
    <property type="match status" value="1"/>
</dbReference>
<keyword evidence="3" id="KW-0132">Cell division</keyword>
<evidence type="ECO:0000256" key="9">
    <source>
        <dbReference type="PROSITE-ProRule" id="PRU01248"/>
    </source>
</evidence>
<dbReference type="Pfam" id="PF00589">
    <property type="entry name" value="Phage_integrase"/>
    <property type="match status" value="1"/>
</dbReference>
<gene>
    <name evidence="12" type="primary">xerD</name>
    <name evidence="12" type="ORF">HLUCCA11_23300</name>
</gene>
<dbReference type="InterPro" id="IPR050090">
    <property type="entry name" value="Tyrosine_recombinase_XerCD"/>
</dbReference>
<dbReference type="GO" id="GO:0003677">
    <property type="term" value="F:DNA binding"/>
    <property type="evidence" value="ECO:0007669"/>
    <property type="project" value="UniProtKB-UniRule"/>
</dbReference>
<keyword evidence="6 9" id="KW-0238">DNA-binding</keyword>
<keyword evidence="2" id="KW-0963">Cytoplasm</keyword>
<dbReference type="GO" id="GO:0051301">
    <property type="term" value="P:cell division"/>
    <property type="evidence" value="ECO:0007669"/>
    <property type="project" value="UniProtKB-KW"/>
</dbReference>
<keyword evidence="4" id="KW-0159">Chromosome partition</keyword>
<dbReference type="SUPFAM" id="SSF56349">
    <property type="entry name" value="DNA breaking-rejoining enzymes"/>
    <property type="match status" value="1"/>
</dbReference>
<proteinExistence type="predicted"/>
<dbReference type="Proteomes" id="UP000050465">
    <property type="component" value="Unassembled WGS sequence"/>
</dbReference>
<evidence type="ECO:0000256" key="1">
    <source>
        <dbReference type="ARBA" id="ARBA00004496"/>
    </source>
</evidence>
<evidence type="ECO:0000313" key="12">
    <source>
        <dbReference type="EMBL" id="KPQ31657.1"/>
    </source>
</evidence>
<reference evidence="12 13" key="1">
    <citation type="submission" date="2015-09" db="EMBL/GenBank/DDBJ databases">
        <title>Identification and resolution of microdiversity through metagenomic sequencing of parallel consortia.</title>
        <authorList>
            <person name="Nelson W.C."/>
            <person name="Romine M.F."/>
            <person name="Lindemann S.R."/>
        </authorList>
    </citation>
    <scope>NUCLEOTIDE SEQUENCE [LARGE SCALE GENOMIC DNA]</scope>
    <source>
        <strain evidence="12">Ana</strain>
    </source>
</reference>
<dbReference type="PANTHER" id="PTHR30349">
    <property type="entry name" value="PHAGE INTEGRASE-RELATED"/>
    <property type="match status" value="1"/>
</dbReference>
<dbReference type="GO" id="GO:0007059">
    <property type="term" value="P:chromosome segregation"/>
    <property type="evidence" value="ECO:0007669"/>
    <property type="project" value="UniProtKB-KW"/>
</dbReference>
<dbReference type="InterPro" id="IPR044068">
    <property type="entry name" value="CB"/>
</dbReference>
<evidence type="ECO:0000256" key="7">
    <source>
        <dbReference type="ARBA" id="ARBA00023172"/>
    </source>
</evidence>
<keyword evidence="8" id="KW-0131">Cell cycle</keyword>
<dbReference type="PROSITE" id="PS51898">
    <property type="entry name" value="TYR_RECOMBINASE"/>
    <property type="match status" value="1"/>
</dbReference>
<dbReference type="STRING" id="1666911.HLUCCA11_23300"/>
<keyword evidence="7" id="KW-0233">DNA recombination</keyword>
<dbReference type="GO" id="GO:0015074">
    <property type="term" value="P:DNA integration"/>
    <property type="evidence" value="ECO:0007669"/>
    <property type="project" value="UniProtKB-KW"/>
</dbReference>
<dbReference type="InterPro" id="IPR010998">
    <property type="entry name" value="Integrase_recombinase_N"/>
</dbReference>
<sequence>MTSPTLATVATQFLQRPGLAKGTLKAYQSTLMPFLAAYGSWPVDLLERHDVVEYLQGLTHLAYTTRRKQQATLQAMFNFAVEQGHLKANPIARLKQPKPDPQKDEHTSDDTIRYLSEAQLTCLYRAVELDTRMKAIISLLHRSGARISEVLQLDLDDVDFEEQRFQVLGKGNKQRWCFFSQDTAAALSEYIRDGRYPRSTALFTAQQPISLETSRISYRRIHQCWETLIAPYPDLKGSRLHDLRHTFATERVGLMGIEELRALMGHESIQTTLRYQKVTSRRAESVAKQALEKLQ</sequence>
<dbReference type="GO" id="GO:0005737">
    <property type="term" value="C:cytoplasm"/>
    <property type="evidence" value="ECO:0007669"/>
    <property type="project" value="UniProtKB-SubCell"/>
</dbReference>
<evidence type="ECO:0000313" key="13">
    <source>
        <dbReference type="Proteomes" id="UP000050465"/>
    </source>
</evidence>
<dbReference type="AlphaFoldDB" id="A0A0P7ZAI1"/>
<dbReference type="InterPro" id="IPR013762">
    <property type="entry name" value="Integrase-like_cat_sf"/>
</dbReference>
<dbReference type="InterPro" id="IPR002104">
    <property type="entry name" value="Integrase_catalytic"/>
</dbReference>
<comment type="subcellular location">
    <subcellularLocation>
        <location evidence="1">Cytoplasm</location>
    </subcellularLocation>
</comment>
<dbReference type="Gene3D" id="1.10.443.10">
    <property type="entry name" value="Intergrase catalytic core"/>
    <property type="match status" value="1"/>
</dbReference>
<evidence type="ECO:0000256" key="6">
    <source>
        <dbReference type="ARBA" id="ARBA00023125"/>
    </source>
</evidence>
<accession>A0A0P7ZAI1</accession>
<dbReference type="CDD" id="cd00397">
    <property type="entry name" value="DNA_BRE_C"/>
    <property type="match status" value="1"/>
</dbReference>
<feature type="domain" description="Core-binding (CB)" evidence="11">
    <location>
        <begin position="4"/>
        <end position="81"/>
    </location>
</feature>
<dbReference type="Gene3D" id="1.10.150.130">
    <property type="match status" value="1"/>
</dbReference>
<evidence type="ECO:0000256" key="4">
    <source>
        <dbReference type="ARBA" id="ARBA00022829"/>
    </source>
</evidence>
<evidence type="ECO:0000256" key="3">
    <source>
        <dbReference type="ARBA" id="ARBA00022618"/>
    </source>
</evidence>
<name>A0A0P7ZAI1_9CYAN</name>
<evidence type="ECO:0000259" key="11">
    <source>
        <dbReference type="PROSITE" id="PS51900"/>
    </source>
</evidence>
<dbReference type="EMBL" id="LJZR01000090">
    <property type="protein sequence ID" value="KPQ31657.1"/>
    <property type="molecule type" value="Genomic_DNA"/>
</dbReference>
<evidence type="ECO:0000256" key="5">
    <source>
        <dbReference type="ARBA" id="ARBA00022908"/>
    </source>
</evidence>
<keyword evidence="5" id="KW-0229">DNA integration</keyword>
<protein>
    <submittedName>
        <fullName evidence="12">Integrase/recombinase XerD</fullName>
    </submittedName>
</protein>
<evidence type="ECO:0000256" key="8">
    <source>
        <dbReference type="ARBA" id="ARBA00023306"/>
    </source>
</evidence>